<reference evidence="1 2" key="1">
    <citation type="submission" date="2022-08" db="EMBL/GenBank/DDBJ databases">
        <title>Reclassification of Massilia species as members of the genera Telluria, Duganella, Pseudoduganella, Mokoshia gen. nov. and Zemynaea gen. nov. using orthogonal and non-orthogonal genome-based approaches.</title>
        <authorList>
            <person name="Bowman J.P."/>
        </authorList>
    </citation>
    <scope>NUCLEOTIDE SEQUENCE [LARGE SCALE GENOMIC DNA]</scope>
    <source>
        <strain evidence="1 2">JCM 31605</strain>
    </source>
</reference>
<dbReference type="PROSITE" id="PS51257">
    <property type="entry name" value="PROKAR_LIPOPROTEIN"/>
    <property type="match status" value="1"/>
</dbReference>
<protein>
    <submittedName>
        <fullName evidence="1">Uncharacterized protein</fullName>
    </submittedName>
</protein>
<dbReference type="Proteomes" id="UP001206126">
    <property type="component" value="Unassembled WGS sequence"/>
</dbReference>
<proteinExistence type="predicted"/>
<keyword evidence="2" id="KW-1185">Reference proteome</keyword>
<accession>A0ABT2DGP4</accession>
<name>A0ABT2DGP4_9BURK</name>
<evidence type="ECO:0000313" key="2">
    <source>
        <dbReference type="Proteomes" id="UP001206126"/>
    </source>
</evidence>
<sequence>MNATLRAIIGINMKTNSIIKFSSLTFVLSLSACASQTPSRMGAAASSPLSDLNVMRAKIPEVLVDAQKHPYLVPVDQHCEAISVEIHKLDEVLGADLDTPASANSPSLIERGSEVAEDEAVGAVQRTAEGLIPFRGWIRKLSGAERYSKQVSASIAAGSIRRAFLKGLAASQNCSWQAPPQAALR</sequence>
<comment type="caution">
    <text evidence="1">The sequence shown here is derived from an EMBL/GenBank/DDBJ whole genome shotgun (WGS) entry which is preliminary data.</text>
</comment>
<evidence type="ECO:0000313" key="1">
    <source>
        <dbReference type="EMBL" id="MCS0810492.1"/>
    </source>
</evidence>
<dbReference type="EMBL" id="JANUHB010000006">
    <property type="protein sequence ID" value="MCS0810492.1"/>
    <property type="molecule type" value="Genomic_DNA"/>
</dbReference>
<gene>
    <name evidence="1" type="ORF">NX774_21440</name>
</gene>
<dbReference type="RefSeq" id="WP_258824315.1">
    <property type="nucleotide sequence ID" value="NZ_JANUHB010000006.1"/>
</dbReference>
<organism evidence="1 2">
    <name type="scientific">Massilia agilis</name>
    <dbReference type="NCBI Taxonomy" id="1811226"/>
    <lineage>
        <taxon>Bacteria</taxon>
        <taxon>Pseudomonadati</taxon>
        <taxon>Pseudomonadota</taxon>
        <taxon>Betaproteobacteria</taxon>
        <taxon>Burkholderiales</taxon>
        <taxon>Oxalobacteraceae</taxon>
        <taxon>Telluria group</taxon>
        <taxon>Massilia</taxon>
    </lineage>
</organism>